<dbReference type="EMBL" id="DF238777">
    <property type="protein sequence ID" value="GAC93620.1"/>
    <property type="molecule type" value="Genomic_DNA"/>
</dbReference>
<dbReference type="AlphaFoldDB" id="R9P677"/>
<protein>
    <submittedName>
        <fullName evidence="1">Uncharacterized protein</fullName>
    </submittedName>
</protein>
<dbReference type="Proteomes" id="UP000014071">
    <property type="component" value="Unassembled WGS sequence"/>
</dbReference>
<dbReference type="RefSeq" id="XP_012187207.1">
    <property type="nucleotide sequence ID" value="XM_012331817.1"/>
</dbReference>
<name>R9P677_PSEHS</name>
<gene>
    <name evidence="1" type="ORF">PHSY_001185</name>
</gene>
<sequence length="147" mass="16208">MQLPLLRPPAQRCQVSQCVSACVCTSVALAQLLSRAVQYTCMEERPAMSSCISLCSQATNARFGFVGCSPIPKAKKSRRFRGRLRLCVSNFAVRFWLGDGPALVLLPSRKSQKSRTQAPKHAASKFVSADEARSLFLCVSLAERTRR</sequence>
<dbReference type="HOGENOM" id="CLU_1768922_0_0_1"/>
<evidence type="ECO:0000313" key="1">
    <source>
        <dbReference type="EMBL" id="GAC93620.1"/>
    </source>
</evidence>
<dbReference type="GeneID" id="24106486"/>
<reference evidence="2" key="1">
    <citation type="journal article" date="2013" name="Genome Announc.">
        <title>Draft genome sequence of the basidiomycetous yeast-like fungus Pseudozyma hubeiensis SY62, which produces an abundant amount of the biosurfactant mannosylerythritol lipids.</title>
        <authorList>
            <person name="Konishi M."/>
            <person name="Hatada Y."/>
            <person name="Horiuchi J."/>
        </authorList>
    </citation>
    <scope>NUCLEOTIDE SEQUENCE [LARGE SCALE GENOMIC DNA]</scope>
    <source>
        <strain evidence="2">SY62</strain>
    </source>
</reference>
<accession>R9P677</accession>
<keyword evidence="2" id="KW-1185">Reference proteome</keyword>
<organism evidence="1 2">
    <name type="scientific">Pseudozyma hubeiensis (strain SY62)</name>
    <name type="common">Yeast</name>
    <dbReference type="NCBI Taxonomy" id="1305764"/>
    <lineage>
        <taxon>Eukaryota</taxon>
        <taxon>Fungi</taxon>
        <taxon>Dikarya</taxon>
        <taxon>Basidiomycota</taxon>
        <taxon>Ustilaginomycotina</taxon>
        <taxon>Ustilaginomycetes</taxon>
        <taxon>Ustilaginales</taxon>
        <taxon>Ustilaginaceae</taxon>
        <taxon>Pseudozyma</taxon>
    </lineage>
</organism>
<proteinExistence type="predicted"/>
<evidence type="ECO:0000313" key="2">
    <source>
        <dbReference type="Proteomes" id="UP000014071"/>
    </source>
</evidence>